<dbReference type="RefSeq" id="WP_151485766.1">
    <property type="nucleotide sequence ID" value="NZ_BAAAIN010000002.1"/>
</dbReference>
<dbReference type="PANTHER" id="PTHR30055:SF234">
    <property type="entry name" value="HTH-TYPE TRANSCRIPTIONAL REGULATOR BETI"/>
    <property type="match status" value="1"/>
</dbReference>
<dbReference type="Gene3D" id="1.10.357.10">
    <property type="entry name" value="Tetracycline Repressor, domain 2"/>
    <property type="match status" value="1"/>
</dbReference>
<dbReference type="EMBL" id="WAAQ01000001">
    <property type="protein sequence ID" value="KAB1886218.1"/>
    <property type="molecule type" value="Genomic_DNA"/>
</dbReference>
<evidence type="ECO:0000313" key="6">
    <source>
        <dbReference type="EMBL" id="KAB1886218.1"/>
    </source>
</evidence>
<dbReference type="SUPFAM" id="SSF46689">
    <property type="entry name" value="Homeodomain-like"/>
    <property type="match status" value="1"/>
</dbReference>
<evidence type="ECO:0000259" key="5">
    <source>
        <dbReference type="PROSITE" id="PS50977"/>
    </source>
</evidence>
<dbReference type="SUPFAM" id="SSF48498">
    <property type="entry name" value="Tetracyclin repressor-like, C-terminal domain"/>
    <property type="match status" value="1"/>
</dbReference>
<keyword evidence="1" id="KW-0805">Transcription regulation</keyword>
<dbReference type="PROSITE" id="PS50977">
    <property type="entry name" value="HTH_TETR_2"/>
    <property type="match status" value="1"/>
</dbReference>
<dbReference type="PRINTS" id="PR00455">
    <property type="entry name" value="HTHTETR"/>
</dbReference>
<evidence type="ECO:0000256" key="2">
    <source>
        <dbReference type="ARBA" id="ARBA00023125"/>
    </source>
</evidence>
<feature type="domain" description="HTH tetR-type" evidence="5">
    <location>
        <begin position="11"/>
        <end position="71"/>
    </location>
</feature>
<evidence type="ECO:0000256" key="4">
    <source>
        <dbReference type="PROSITE-ProRule" id="PRU00335"/>
    </source>
</evidence>
<reference evidence="6 7" key="1">
    <citation type="submission" date="2019-09" db="EMBL/GenBank/DDBJ databases">
        <title>Whole genome sequencing of Microbacterium maritypicum.</title>
        <authorList>
            <person name="Lenchi N."/>
        </authorList>
    </citation>
    <scope>NUCLEOTIDE SEQUENCE [LARGE SCALE GENOMIC DNA]</scope>
    <source>
        <strain evidence="6 7">DSM 12512</strain>
    </source>
</reference>
<accession>A0AAD3X4W5</accession>
<organism evidence="6 7">
    <name type="scientific">Microbacterium maritypicum</name>
    <name type="common">Microbacterium liquefaciens</name>
    <dbReference type="NCBI Taxonomy" id="33918"/>
    <lineage>
        <taxon>Bacteria</taxon>
        <taxon>Bacillati</taxon>
        <taxon>Actinomycetota</taxon>
        <taxon>Actinomycetes</taxon>
        <taxon>Micrococcales</taxon>
        <taxon>Microbacteriaceae</taxon>
        <taxon>Microbacterium</taxon>
    </lineage>
</organism>
<dbReference type="InterPro" id="IPR050109">
    <property type="entry name" value="HTH-type_TetR-like_transc_reg"/>
</dbReference>
<dbReference type="InterPro" id="IPR009057">
    <property type="entry name" value="Homeodomain-like_sf"/>
</dbReference>
<dbReference type="GO" id="GO:0003700">
    <property type="term" value="F:DNA-binding transcription factor activity"/>
    <property type="evidence" value="ECO:0007669"/>
    <property type="project" value="TreeGrafter"/>
</dbReference>
<gene>
    <name evidence="6" type="ORF">F6W70_01790</name>
</gene>
<keyword evidence="2 4" id="KW-0238">DNA-binding</keyword>
<dbReference type="InterPro" id="IPR001647">
    <property type="entry name" value="HTH_TetR"/>
</dbReference>
<proteinExistence type="predicted"/>
<name>A0AAD3X4W5_MICMQ</name>
<evidence type="ECO:0000313" key="7">
    <source>
        <dbReference type="Proteomes" id="UP000436027"/>
    </source>
</evidence>
<dbReference type="PANTHER" id="PTHR30055">
    <property type="entry name" value="HTH-TYPE TRANSCRIPTIONAL REGULATOR RUTR"/>
    <property type="match status" value="1"/>
</dbReference>
<feature type="DNA-binding region" description="H-T-H motif" evidence="4">
    <location>
        <begin position="34"/>
        <end position="53"/>
    </location>
</feature>
<comment type="caution">
    <text evidence="6">The sequence shown here is derived from an EMBL/GenBank/DDBJ whole genome shotgun (WGS) entry which is preliminary data.</text>
</comment>
<keyword evidence="3" id="KW-0804">Transcription</keyword>
<dbReference type="InterPro" id="IPR036271">
    <property type="entry name" value="Tet_transcr_reg_TetR-rel_C_sf"/>
</dbReference>
<evidence type="ECO:0000256" key="1">
    <source>
        <dbReference type="ARBA" id="ARBA00023015"/>
    </source>
</evidence>
<dbReference type="AlphaFoldDB" id="A0AAD3X4W5"/>
<sequence length="189" mass="20715">MATRGAYAKGVAKREEILEAALAVVAEHGYRKASVREIADAAGLSPAGLLHYFGSKEELFVAILRARDDRDEQEYAGEDASSAFLAVMRHNTSVPGLVQLYAQLAAEAGDPSHPAHAYFRERTERVESLTRAQVAEDQKAGRMRDDLDPAWVVRTLHALADGLQAAWMLDPSLDMAAEIEQFLVLLRPS</sequence>
<dbReference type="Pfam" id="PF00440">
    <property type="entry name" value="TetR_N"/>
    <property type="match status" value="1"/>
</dbReference>
<evidence type="ECO:0000256" key="3">
    <source>
        <dbReference type="ARBA" id="ARBA00023163"/>
    </source>
</evidence>
<dbReference type="GO" id="GO:0000976">
    <property type="term" value="F:transcription cis-regulatory region binding"/>
    <property type="evidence" value="ECO:0007669"/>
    <property type="project" value="TreeGrafter"/>
</dbReference>
<protein>
    <submittedName>
        <fullName evidence="6">TetR/AcrR family transcriptional regulator</fullName>
    </submittedName>
</protein>
<dbReference type="Proteomes" id="UP000436027">
    <property type="component" value="Unassembled WGS sequence"/>
</dbReference>